<dbReference type="STRING" id="1745343.A0A2J6PXF3"/>
<proteinExistence type="predicted"/>
<accession>A0A2J6PXF3</accession>
<gene>
    <name evidence="1" type="ORF">NA56DRAFT_241955</name>
</gene>
<name>A0A2J6PXF3_9HELO</name>
<dbReference type="OrthoDB" id="4753470at2759"/>
<dbReference type="EMBL" id="KZ613493">
    <property type="protein sequence ID" value="PMD18644.1"/>
    <property type="molecule type" value="Genomic_DNA"/>
</dbReference>
<dbReference type="Proteomes" id="UP000235672">
    <property type="component" value="Unassembled WGS sequence"/>
</dbReference>
<keyword evidence="2" id="KW-1185">Reference proteome</keyword>
<organism evidence="1 2">
    <name type="scientific">Hyaloscypha hepaticicola</name>
    <dbReference type="NCBI Taxonomy" id="2082293"/>
    <lineage>
        <taxon>Eukaryota</taxon>
        <taxon>Fungi</taxon>
        <taxon>Dikarya</taxon>
        <taxon>Ascomycota</taxon>
        <taxon>Pezizomycotina</taxon>
        <taxon>Leotiomycetes</taxon>
        <taxon>Helotiales</taxon>
        <taxon>Hyaloscyphaceae</taxon>
        <taxon>Hyaloscypha</taxon>
    </lineage>
</organism>
<evidence type="ECO:0000313" key="1">
    <source>
        <dbReference type="EMBL" id="PMD18644.1"/>
    </source>
</evidence>
<sequence>MQSSFQLGLELTNIFPLGEIVRNISNPLYTKLLSLARDLRKSGSDLLVEEDLAAIFGRALINRDLEQNFRKHVLQDSRVVPFHNGCNLVLDASAGPTISRALQPGDRYYLSTVIQLSFLCWGHSRASIAAGLVECMQKRSEMNVEGASTDPTFEGISGTLEACSSQTSSFAWSNLIHQVEGKMMQSYSGYKHVNDYISLAPSTLLASMDYLCIAQRWDERRMEISGPKGFLTIVVWAHYILDLSVVVKGVPGGDVVFARPDSRSRQVTIIWGFEGSDPEVCLLDSNNTIVLRTTSGDIELRELDACERLPLFGYGSVLLRREFDTSGESPVVEESVQQVVSMALIIATKLIRFKGPSHTISQFDGRQTWRIFDAASIMFSGLPIKRNSIDSYLKYVRAELGEMPALLGLPMPPALRGFLEKSNPGGNNILPVQFRLMRLSVLLVVLASVSNIKDCAELPILSDFSCLEGVGFTSAVQRNKGPIACGPSDLFFMFCQMLVGLHFITEEVSKDYQSFMVSDFGWTVYLPSFGDHDPASTVPECLFVRKGVPTNPKTRERKYRVCDAVSMGHKDSFMPCRQITDRGSTYTPRCLSQVIQRTEYYGSRKDSFRLEIAFEVHEQIEPEGDVRKFELHNSYFQFHSCLWNTVLTPPCEHEVVAGKTGNSDTSLGPNICAGTGLDWEDEEESSPEVPERICVLLVRGDRRSRWLAVENAAKSDVRFTMLRTAECCDRCAVDFAAKRPGKWLVIL</sequence>
<dbReference type="AlphaFoldDB" id="A0A2J6PXF3"/>
<protein>
    <submittedName>
        <fullName evidence="1">Uncharacterized protein</fullName>
    </submittedName>
</protein>
<reference evidence="1 2" key="1">
    <citation type="submission" date="2016-05" db="EMBL/GenBank/DDBJ databases">
        <title>A degradative enzymes factory behind the ericoid mycorrhizal symbiosis.</title>
        <authorList>
            <consortium name="DOE Joint Genome Institute"/>
            <person name="Martino E."/>
            <person name="Morin E."/>
            <person name="Grelet G."/>
            <person name="Kuo A."/>
            <person name="Kohler A."/>
            <person name="Daghino S."/>
            <person name="Barry K."/>
            <person name="Choi C."/>
            <person name="Cichocki N."/>
            <person name="Clum A."/>
            <person name="Copeland A."/>
            <person name="Hainaut M."/>
            <person name="Haridas S."/>
            <person name="Labutti K."/>
            <person name="Lindquist E."/>
            <person name="Lipzen A."/>
            <person name="Khouja H.-R."/>
            <person name="Murat C."/>
            <person name="Ohm R."/>
            <person name="Olson A."/>
            <person name="Spatafora J."/>
            <person name="Veneault-Fourrey C."/>
            <person name="Henrissat B."/>
            <person name="Grigoriev I."/>
            <person name="Martin F."/>
            <person name="Perotto S."/>
        </authorList>
    </citation>
    <scope>NUCLEOTIDE SEQUENCE [LARGE SCALE GENOMIC DNA]</scope>
    <source>
        <strain evidence="1 2">UAMH 7357</strain>
    </source>
</reference>
<evidence type="ECO:0000313" key="2">
    <source>
        <dbReference type="Proteomes" id="UP000235672"/>
    </source>
</evidence>